<sequence>MKLKTPIKSVHDNLMLTKSGEIYAYYRISPVVVPQSNKEKIEDHKAEFRILFKELEKYKDIHLEMYPQYVDLEQRFGALEKDFHPSTLEIGRYYNREAMKLLNQELGRVTQPDFILGVRLKGNLLEGSEDIKGVVKNAFTSVSDVLVNLLGWKGK</sequence>
<dbReference type="Proteomes" id="UP000595038">
    <property type="component" value="Plasmid unnamed3"/>
</dbReference>
<dbReference type="RefSeq" id="WP_197941903.1">
    <property type="nucleotide sequence ID" value="NZ_CP065646.1"/>
</dbReference>
<keyword evidence="2" id="KW-0614">Plasmid</keyword>
<evidence type="ECO:0000313" key="1">
    <source>
        <dbReference type="EMBL" id="QPR70583.1"/>
    </source>
</evidence>
<dbReference type="AlphaFoldDB" id="A0AB37H012"/>
<evidence type="ECO:0000313" key="3">
    <source>
        <dbReference type="Proteomes" id="UP000595038"/>
    </source>
</evidence>
<protein>
    <submittedName>
        <fullName evidence="2">Uncharacterized protein</fullName>
    </submittedName>
</protein>
<organism evidence="2 3">
    <name type="scientific">Bacillus licheniformis</name>
    <dbReference type="NCBI Taxonomy" id="1402"/>
    <lineage>
        <taxon>Bacteria</taxon>
        <taxon>Bacillati</taxon>
        <taxon>Bacillota</taxon>
        <taxon>Bacilli</taxon>
        <taxon>Bacillales</taxon>
        <taxon>Bacillaceae</taxon>
        <taxon>Bacillus</taxon>
    </lineage>
</organism>
<dbReference type="Proteomes" id="UP000595038">
    <property type="component" value="Plasmid unnamed4"/>
</dbReference>
<proteinExistence type="predicted"/>
<accession>A0AB37H012</accession>
<evidence type="ECO:0000313" key="2">
    <source>
        <dbReference type="EMBL" id="QPR75131.1"/>
    </source>
</evidence>
<reference evidence="2 3" key="1">
    <citation type="submission" date="2020-12" db="EMBL/GenBank/DDBJ databases">
        <title>FDA dAtabase for Regulatory Grade micrObial Sequences (FDA-ARGOS): Supporting development and validation of Infectious Disease Dx tests.</title>
        <authorList>
            <person name="Nelson B."/>
            <person name="Plummer A."/>
            <person name="Tallon L."/>
            <person name="Sadzewicz L."/>
            <person name="Zhao X."/>
            <person name="Boylan J."/>
            <person name="Ott S."/>
            <person name="Bowen H."/>
            <person name="Vavikolanu K."/>
            <person name="Mehta A."/>
            <person name="Aluvathingal J."/>
            <person name="Nadendla S."/>
            <person name="Myers T."/>
            <person name="Yan Y."/>
            <person name="Sichtig H."/>
        </authorList>
    </citation>
    <scope>NUCLEOTIDE SEQUENCE [LARGE SCALE GENOMIC DNA]</scope>
    <source>
        <strain evidence="2 3">FDAARGOS_923</strain>
        <plasmid evidence="1 3">unnamed3</plasmid>
        <plasmid evidence="2 3">unnamed4</plasmid>
    </source>
</reference>
<geneLocation type="plasmid" evidence="1 3">
    <name>unnamed3</name>
</geneLocation>
<dbReference type="EMBL" id="CP065648">
    <property type="protein sequence ID" value="QPR75131.1"/>
    <property type="molecule type" value="Genomic_DNA"/>
</dbReference>
<name>A0AB37H012_BACLI</name>
<gene>
    <name evidence="1" type="ORF">I6G80_00375</name>
    <name evidence="2" type="ORF">I6G80_24285</name>
</gene>
<dbReference type="EMBL" id="CP065646">
    <property type="protein sequence ID" value="QPR70583.1"/>
    <property type="molecule type" value="Genomic_DNA"/>
</dbReference>
<geneLocation type="plasmid" evidence="2 3">
    <name>unnamed4</name>
</geneLocation>